<keyword evidence="5" id="KW-1185">Reference proteome</keyword>
<feature type="compositionally biased region" description="Low complexity" evidence="1">
    <location>
        <begin position="640"/>
        <end position="672"/>
    </location>
</feature>
<dbReference type="GO" id="GO:0006405">
    <property type="term" value="P:RNA export from nucleus"/>
    <property type="evidence" value="ECO:0007669"/>
    <property type="project" value="TreeGrafter"/>
</dbReference>
<feature type="domain" description="Exportin-5 C-terminal" evidence="3">
    <location>
        <begin position="203"/>
        <end position="1089"/>
    </location>
</feature>
<dbReference type="PANTHER" id="PTHR11223">
    <property type="entry name" value="EXPORTIN 1/5"/>
    <property type="match status" value="1"/>
</dbReference>
<evidence type="ECO:0000259" key="2">
    <source>
        <dbReference type="Pfam" id="PF08389"/>
    </source>
</evidence>
<dbReference type="InterPro" id="IPR016024">
    <property type="entry name" value="ARM-type_fold"/>
</dbReference>
<dbReference type="SUPFAM" id="SSF48371">
    <property type="entry name" value="ARM repeat"/>
    <property type="match status" value="1"/>
</dbReference>
<dbReference type="STRING" id="3088.A0A383WPV4"/>
<evidence type="ECO:0000259" key="3">
    <source>
        <dbReference type="Pfam" id="PF19273"/>
    </source>
</evidence>
<evidence type="ECO:0000313" key="5">
    <source>
        <dbReference type="Proteomes" id="UP000256970"/>
    </source>
</evidence>
<dbReference type="EMBL" id="FNXT01001361">
    <property type="protein sequence ID" value="SZX79232.1"/>
    <property type="molecule type" value="Genomic_DNA"/>
</dbReference>
<evidence type="ECO:0000313" key="4">
    <source>
        <dbReference type="EMBL" id="SZX79232.1"/>
    </source>
</evidence>
<dbReference type="Pfam" id="PF08389">
    <property type="entry name" value="Xpo1"/>
    <property type="match status" value="1"/>
</dbReference>
<dbReference type="GO" id="GO:0006611">
    <property type="term" value="P:protein export from nucleus"/>
    <property type="evidence" value="ECO:0007669"/>
    <property type="project" value="InterPro"/>
</dbReference>
<reference evidence="4 5" key="1">
    <citation type="submission" date="2016-10" db="EMBL/GenBank/DDBJ databases">
        <authorList>
            <person name="Cai Z."/>
        </authorList>
    </citation>
    <scope>NUCLEOTIDE SEQUENCE [LARGE SCALE GENOMIC DNA]</scope>
</reference>
<dbReference type="GO" id="GO:0003723">
    <property type="term" value="F:RNA binding"/>
    <property type="evidence" value="ECO:0007669"/>
    <property type="project" value="TreeGrafter"/>
</dbReference>
<dbReference type="Pfam" id="PF19273">
    <property type="entry name" value="Exportin-5"/>
    <property type="match status" value="1"/>
</dbReference>
<dbReference type="InterPro" id="IPR011989">
    <property type="entry name" value="ARM-like"/>
</dbReference>
<protein>
    <submittedName>
        <fullName evidence="4">Uncharacterized protein</fullName>
    </submittedName>
</protein>
<accession>A0A383WPV4</accession>
<dbReference type="Gene3D" id="1.25.10.10">
    <property type="entry name" value="Leucine-rich Repeat Variant"/>
    <property type="match status" value="2"/>
</dbReference>
<sequence length="1131" mass="120650">MQAEISCMVLQFVSEDLTQFEERGGEWKRNFLSALLTSVEQVLPFIVRLLQESFQAGSSAAQAGNAEAARQHAGVVSAALGTLGGFVEWAPMGRLCGGSVVEACSFFLGVHDFRDAALAVVKQIVGRKPNKDPGEVEAYAATMAKVGDALTAAAAGLLATPNAQEELGAEGGSEEYGRRFCGVVASFADAHWLQMSGVAQQHLLLRHMLEFTRHQHLPLATVTLSFWGSLVREAGAVPGPAKASPMQSPRGEGLGQSAAAAAGSGAGAAAAAVVKSQLIPPECCQLLVQGLAEQLVRLPVRFDPEGEVPLWADSAADYKEAVGQFRSQAKLVVRAAAKLAPSPVLGSVAAFLQAGLQTAATSNSAFTTAAAGGDASQTLQQQRALQRQLQQGHMALEADVILLESVLPSLCDASLVITAAGLKEGLTALLQQLMAQRYREPLLVTLHARGLESFSKLITLAPELLVPLLTTSFECMAAVPLEQSGQLPPPAKVTLQWKEDAMARLAMAKVMLNVAKEAPAAFLPHLEALAARVQQLWDAGQLREGEKVALHEGLMAAVSGCDVQLQHQLLDWLLRPVHAKWSAEAWLGHLAGPAEFAAEYMQHEVQGTAVVVGSSPQRWSLHHELQLFERVLRRTPPPDKQAAAAADPQQQQQQQLLQQQQQPQQHQQQQHPFTPHLEWSLLPVAAITRCLHGMYTPDIQARLSPIAAAFTMDPVERALRVGGEREVAKKSEEEAGTIAGHNVPALRYWLRSIREGCYMIVSYAAQHVGSTLWFNARLSTALPQALASHLDVMEDRHLRILLRHGLTPLMVHCPVQARPAWLLPILSGMLPLMHGRLSSRWGQVAAAAAAAAAGAGGQQQQQQQLSDEVVGETLLREVTREYVSMLVEAVRKAGAAPGLPGSSSHSGSANGSTAAGAAAAAAAIAGAPQAAAAAAAAGPAESVVETLWSYDGQAMQALMATAVAGMCWPDAPSAGKCTTICRCVAALAESSHPELELLVLPDMLRSAMLSIVQVSSITIQPEVMHLLRQLLVTWLPRSEPMRQVLLALPHVNPQVLASFQEQLLAQNSEKDQRSLIKQLLAEAGGEQARTVLSAISKVPVANVAEPKPKQQQQRSEADEVRWDWSEAGIAL</sequence>
<dbReference type="GO" id="GO:0005737">
    <property type="term" value="C:cytoplasm"/>
    <property type="evidence" value="ECO:0007669"/>
    <property type="project" value="TreeGrafter"/>
</dbReference>
<dbReference type="PANTHER" id="PTHR11223:SF3">
    <property type="entry name" value="EXPORTIN-5"/>
    <property type="match status" value="1"/>
</dbReference>
<gene>
    <name evidence="4" type="ORF">BQ4739_LOCUS19515</name>
</gene>
<dbReference type="Proteomes" id="UP000256970">
    <property type="component" value="Unassembled WGS sequence"/>
</dbReference>
<feature type="domain" description="Exportin-1/Importin-beta-like" evidence="2">
    <location>
        <begin position="3"/>
        <end position="120"/>
    </location>
</feature>
<dbReference type="InterPro" id="IPR045478">
    <property type="entry name" value="Exportin-5_C"/>
</dbReference>
<dbReference type="InterPro" id="IPR045065">
    <property type="entry name" value="XPO1/5"/>
</dbReference>
<dbReference type="GO" id="GO:0005049">
    <property type="term" value="F:nuclear export signal receptor activity"/>
    <property type="evidence" value="ECO:0007669"/>
    <property type="project" value="InterPro"/>
</dbReference>
<proteinExistence type="predicted"/>
<evidence type="ECO:0000256" key="1">
    <source>
        <dbReference type="SAM" id="MobiDB-lite"/>
    </source>
</evidence>
<dbReference type="InterPro" id="IPR013598">
    <property type="entry name" value="Exportin-1/Importin-b-like"/>
</dbReference>
<dbReference type="GO" id="GO:0042565">
    <property type="term" value="C:RNA nuclear export complex"/>
    <property type="evidence" value="ECO:0007669"/>
    <property type="project" value="TreeGrafter"/>
</dbReference>
<organism evidence="4 5">
    <name type="scientific">Tetradesmus obliquus</name>
    <name type="common">Green alga</name>
    <name type="synonym">Acutodesmus obliquus</name>
    <dbReference type="NCBI Taxonomy" id="3088"/>
    <lineage>
        <taxon>Eukaryota</taxon>
        <taxon>Viridiplantae</taxon>
        <taxon>Chlorophyta</taxon>
        <taxon>core chlorophytes</taxon>
        <taxon>Chlorophyceae</taxon>
        <taxon>CS clade</taxon>
        <taxon>Sphaeropleales</taxon>
        <taxon>Scenedesmaceae</taxon>
        <taxon>Tetradesmus</taxon>
    </lineage>
</organism>
<dbReference type="AlphaFoldDB" id="A0A383WPV4"/>
<feature type="region of interest" description="Disordered" evidence="1">
    <location>
        <begin position="637"/>
        <end position="672"/>
    </location>
</feature>
<name>A0A383WPV4_TETOB</name>
<feature type="region of interest" description="Disordered" evidence="1">
    <location>
        <begin position="238"/>
        <end position="257"/>
    </location>
</feature>
<dbReference type="GO" id="GO:0005634">
    <property type="term" value="C:nucleus"/>
    <property type="evidence" value="ECO:0007669"/>
    <property type="project" value="TreeGrafter"/>
</dbReference>